<evidence type="ECO:0000313" key="4">
    <source>
        <dbReference type="Proteomes" id="UP000199207"/>
    </source>
</evidence>
<keyword evidence="4" id="KW-1185">Reference proteome</keyword>
<proteinExistence type="predicted"/>
<feature type="domain" description="Helix-turn-helix" evidence="2">
    <location>
        <begin position="27"/>
        <end position="76"/>
    </location>
</feature>
<evidence type="ECO:0000313" key="3">
    <source>
        <dbReference type="EMBL" id="SFD17172.1"/>
    </source>
</evidence>
<sequence length="93" mass="10287">MPRSAIPAARSLPAPTAGEVNSHDDRLLTVDEAAERLGTGVRFVRRLIQERRIRYVKLGKPVRIPESALASYIARRTVPAAHEARDARYGRAA</sequence>
<dbReference type="NCBIfam" id="TIGR01764">
    <property type="entry name" value="excise"/>
    <property type="match status" value="1"/>
</dbReference>
<name>A0A1I1Q5C6_9ACTN</name>
<dbReference type="STRING" id="910347.SAMN05421773_110272"/>
<dbReference type="AlphaFoldDB" id="A0A1I1Q5C6"/>
<feature type="region of interest" description="Disordered" evidence="1">
    <location>
        <begin position="1"/>
        <end position="23"/>
    </location>
</feature>
<organism evidence="3 4">
    <name type="scientific">Streptomyces aidingensis</name>
    <dbReference type="NCBI Taxonomy" id="910347"/>
    <lineage>
        <taxon>Bacteria</taxon>
        <taxon>Bacillati</taxon>
        <taxon>Actinomycetota</taxon>
        <taxon>Actinomycetes</taxon>
        <taxon>Kitasatosporales</taxon>
        <taxon>Streptomycetaceae</taxon>
        <taxon>Streptomyces</taxon>
    </lineage>
</organism>
<dbReference type="Pfam" id="PF12728">
    <property type="entry name" value="HTH_17"/>
    <property type="match status" value="1"/>
</dbReference>
<evidence type="ECO:0000259" key="2">
    <source>
        <dbReference type="Pfam" id="PF12728"/>
    </source>
</evidence>
<gene>
    <name evidence="3" type="ORF">SAMN05421773_110272</name>
</gene>
<accession>A0A1I1Q5C6</accession>
<dbReference type="SUPFAM" id="SSF46955">
    <property type="entry name" value="Putative DNA-binding domain"/>
    <property type="match status" value="1"/>
</dbReference>
<reference evidence="3 4" key="1">
    <citation type="submission" date="2016-10" db="EMBL/GenBank/DDBJ databases">
        <authorList>
            <person name="de Groot N.N."/>
        </authorList>
    </citation>
    <scope>NUCLEOTIDE SEQUENCE [LARGE SCALE GENOMIC DNA]</scope>
    <source>
        <strain evidence="3 4">CGMCC 4.5739</strain>
    </source>
</reference>
<evidence type="ECO:0000256" key="1">
    <source>
        <dbReference type="SAM" id="MobiDB-lite"/>
    </source>
</evidence>
<dbReference type="InterPro" id="IPR010093">
    <property type="entry name" value="SinI_DNA-bd"/>
</dbReference>
<protein>
    <submittedName>
        <fullName evidence="3">DNA binding domain-containing protein, excisionase family</fullName>
    </submittedName>
</protein>
<dbReference type="EMBL" id="FOLM01000010">
    <property type="protein sequence ID" value="SFD17172.1"/>
    <property type="molecule type" value="Genomic_DNA"/>
</dbReference>
<dbReference type="Proteomes" id="UP000199207">
    <property type="component" value="Unassembled WGS sequence"/>
</dbReference>
<dbReference type="GO" id="GO:0003677">
    <property type="term" value="F:DNA binding"/>
    <property type="evidence" value="ECO:0007669"/>
    <property type="project" value="InterPro"/>
</dbReference>
<dbReference type="InterPro" id="IPR041657">
    <property type="entry name" value="HTH_17"/>
</dbReference>
<dbReference type="InterPro" id="IPR009061">
    <property type="entry name" value="DNA-bd_dom_put_sf"/>
</dbReference>